<dbReference type="HOGENOM" id="CLU_054506_2_0_9"/>
<evidence type="ECO:0000256" key="3">
    <source>
        <dbReference type="ARBA" id="ARBA00023125"/>
    </source>
</evidence>
<evidence type="ECO:0000313" key="8">
    <source>
        <dbReference type="Proteomes" id="UP000004754"/>
    </source>
</evidence>
<dbReference type="InterPro" id="IPR007324">
    <property type="entry name" value="Sugar-bd_dom_put"/>
</dbReference>
<dbReference type="STRING" id="887929.HMP0721_0439"/>
<feature type="domain" description="CggR N-terminal DNA binding" evidence="6">
    <location>
        <begin position="36"/>
        <end position="105"/>
    </location>
</feature>
<dbReference type="InterPro" id="IPR036390">
    <property type="entry name" value="WH_DNA-bd_sf"/>
</dbReference>
<dbReference type="SUPFAM" id="SSF100950">
    <property type="entry name" value="NagB/RpiA/CoA transferase-like"/>
    <property type="match status" value="1"/>
</dbReference>
<dbReference type="PANTHER" id="PTHR34294:SF5">
    <property type="entry name" value="CENTRAL GLYCOLYTIC GENES REGULATOR"/>
    <property type="match status" value="1"/>
</dbReference>
<proteinExistence type="inferred from homology"/>
<dbReference type="SUPFAM" id="SSF46785">
    <property type="entry name" value="Winged helix' DNA-binding domain"/>
    <property type="match status" value="1"/>
</dbReference>
<reference evidence="7 8" key="1">
    <citation type="submission" date="2010-12" db="EMBL/GenBank/DDBJ databases">
        <authorList>
            <person name="Muzny D."/>
            <person name="Qin X."/>
            <person name="Deng J."/>
            <person name="Jiang H."/>
            <person name="Liu Y."/>
            <person name="Qu J."/>
            <person name="Song X.-Z."/>
            <person name="Zhang L."/>
            <person name="Thornton R."/>
            <person name="Coyle M."/>
            <person name="Francisco L."/>
            <person name="Jackson L."/>
            <person name="Javaid M."/>
            <person name="Korchina V."/>
            <person name="Kovar C."/>
            <person name="Mata R."/>
            <person name="Mathew T."/>
            <person name="Ngo R."/>
            <person name="Nguyen L."/>
            <person name="Nguyen N."/>
            <person name="Okwuonu G."/>
            <person name="Ongeri F."/>
            <person name="Pham C."/>
            <person name="Simmons D."/>
            <person name="Wilczek-Boney K."/>
            <person name="Hale W."/>
            <person name="Jakkamsetti A."/>
            <person name="Pham P."/>
            <person name="Ruth R."/>
            <person name="San Lucas F."/>
            <person name="Warren J."/>
            <person name="Zhang J."/>
            <person name="Zhao Z."/>
            <person name="Zhou C."/>
            <person name="Zhu D."/>
            <person name="Lee S."/>
            <person name="Bess C."/>
            <person name="Blankenburg K."/>
            <person name="Forbes L."/>
            <person name="Fu Q."/>
            <person name="Gubbala S."/>
            <person name="Hirani K."/>
            <person name="Jayaseelan J.C."/>
            <person name="Lara F."/>
            <person name="Munidasa M."/>
            <person name="Palculict T."/>
            <person name="Patil S."/>
            <person name="Pu L.-L."/>
            <person name="Saada N."/>
            <person name="Tang L."/>
            <person name="Weissenberger G."/>
            <person name="Zhu Y."/>
            <person name="Hemphill L."/>
            <person name="Shang Y."/>
            <person name="Youmans B."/>
            <person name="Ayvaz T."/>
            <person name="Ross M."/>
            <person name="Santibanez J."/>
            <person name="Aqrawi P."/>
            <person name="Gross S."/>
            <person name="Joshi V."/>
            <person name="Fowler G."/>
            <person name="Nazareth L."/>
            <person name="Reid J."/>
            <person name="Worley K."/>
            <person name="Petrosino J."/>
            <person name="Highlander S."/>
            <person name="Gibbs R."/>
        </authorList>
    </citation>
    <scope>NUCLEOTIDE SEQUENCE [LARGE SCALE GENOMIC DNA]</scope>
    <source>
        <strain evidence="7 8">ATCC 23263</strain>
    </source>
</reference>
<organism evidence="7 8">
    <name type="scientific">Pseudoramibacter alactolyticus ATCC 23263</name>
    <dbReference type="NCBI Taxonomy" id="887929"/>
    <lineage>
        <taxon>Bacteria</taxon>
        <taxon>Bacillati</taxon>
        <taxon>Bacillota</taxon>
        <taxon>Clostridia</taxon>
        <taxon>Eubacteriales</taxon>
        <taxon>Eubacteriaceae</taxon>
        <taxon>Pseudoramibacter</taxon>
    </lineage>
</organism>
<protein>
    <submittedName>
        <fullName evidence="7">Putative sugar-binding domain protein</fullName>
    </submittedName>
</protein>
<comment type="similarity">
    <text evidence="1">Belongs to the SorC transcriptional regulatory family.</text>
</comment>
<keyword evidence="2" id="KW-0805">Transcription regulation</keyword>
<feature type="domain" description="Sugar-binding" evidence="5">
    <location>
        <begin position="108"/>
        <end position="353"/>
    </location>
</feature>
<dbReference type="InterPro" id="IPR037171">
    <property type="entry name" value="NagB/RpiA_transferase-like"/>
</dbReference>
<dbReference type="Proteomes" id="UP000004754">
    <property type="component" value="Unassembled WGS sequence"/>
</dbReference>
<sequence length="358" mass="39462">MDIKIGRHEMADSNSKISKKLVDLQRLVIPEISTLIELRYNILSTVKSEAPIGRRNLAYVLDMSERQVRNEIDFLQEQKLVEVERQGIILTPLGNNILNDLKQMLYTYNGLEQLENQLVEALHLKKAVVCPGDMKINYQVLNFMGKAAANVILTVMKYQDVLALTGGASTAAVAAQMKEALYPDAYVIPARGGIGKSHATQANNVVAEIALKLRAKYELLHLPDNIDKNLLNALKDYPEIKRVFDKMKEIDVLVFGIGRADVLADSRNTPISEKEALLDRGAIGEAFGYYFDAQGQVIQAASTVGVDIEDYPQITNRIGIAGSKAKAEAIIGACRVAPETILITDESAATEIVRLLNK</sequence>
<evidence type="ECO:0000256" key="2">
    <source>
        <dbReference type="ARBA" id="ARBA00023015"/>
    </source>
</evidence>
<gene>
    <name evidence="7" type="ORF">HMP0721_0439</name>
</gene>
<keyword evidence="3" id="KW-0238">DNA-binding</keyword>
<dbReference type="GO" id="GO:0003677">
    <property type="term" value="F:DNA binding"/>
    <property type="evidence" value="ECO:0007669"/>
    <property type="project" value="UniProtKB-KW"/>
</dbReference>
<dbReference type="AlphaFoldDB" id="E6MEK6"/>
<name>E6MEK6_9FIRM</name>
<dbReference type="InterPro" id="IPR036388">
    <property type="entry name" value="WH-like_DNA-bd_sf"/>
</dbReference>
<dbReference type="InterPro" id="IPR048715">
    <property type="entry name" value="CggR_N"/>
</dbReference>
<dbReference type="Pfam" id="PF21715">
    <property type="entry name" value="CggR_N"/>
    <property type="match status" value="1"/>
</dbReference>
<evidence type="ECO:0000259" key="6">
    <source>
        <dbReference type="Pfam" id="PF21715"/>
    </source>
</evidence>
<dbReference type="Gene3D" id="1.10.10.10">
    <property type="entry name" value="Winged helix-like DNA-binding domain superfamily/Winged helix DNA-binding domain"/>
    <property type="match status" value="1"/>
</dbReference>
<dbReference type="Pfam" id="PF04198">
    <property type="entry name" value="Sugar-bind"/>
    <property type="match status" value="1"/>
</dbReference>
<dbReference type="Gene3D" id="3.40.50.1360">
    <property type="match status" value="1"/>
</dbReference>
<dbReference type="GO" id="GO:0030246">
    <property type="term" value="F:carbohydrate binding"/>
    <property type="evidence" value="ECO:0007669"/>
    <property type="project" value="InterPro"/>
</dbReference>
<comment type="caution">
    <text evidence="7">The sequence shown here is derived from an EMBL/GenBank/DDBJ whole genome shotgun (WGS) entry which is preliminary data.</text>
</comment>
<dbReference type="EMBL" id="AEQN01000007">
    <property type="protein sequence ID" value="EFV02531.1"/>
    <property type="molecule type" value="Genomic_DNA"/>
</dbReference>
<dbReference type="PANTHER" id="PTHR34294">
    <property type="entry name" value="TRANSCRIPTIONAL REGULATOR-RELATED"/>
    <property type="match status" value="1"/>
</dbReference>
<keyword evidence="8" id="KW-1185">Reference proteome</keyword>
<dbReference type="eggNOG" id="COG2390">
    <property type="taxonomic scope" value="Bacteria"/>
</dbReference>
<evidence type="ECO:0000259" key="5">
    <source>
        <dbReference type="Pfam" id="PF04198"/>
    </source>
</evidence>
<keyword evidence="4" id="KW-0804">Transcription</keyword>
<dbReference type="InterPro" id="IPR051054">
    <property type="entry name" value="SorC_transcr_regulators"/>
</dbReference>
<evidence type="ECO:0000313" key="7">
    <source>
        <dbReference type="EMBL" id="EFV02531.1"/>
    </source>
</evidence>
<evidence type="ECO:0000256" key="1">
    <source>
        <dbReference type="ARBA" id="ARBA00010466"/>
    </source>
</evidence>
<accession>E6MEK6</accession>
<evidence type="ECO:0000256" key="4">
    <source>
        <dbReference type="ARBA" id="ARBA00023163"/>
    </source>
</evidence>